<dbReference type="PANTHER" id="PTHR42893">
    <property type="entry name" value="PROTEIN DETOXIFICATION 44, CHLOROPLASTIC-RELATED"/>
    <property type="match status" value="1"/>
</dbReference>
<comment type="caution">
    <text evidence="7">The sequence shown here is derived from an EMBL/GenBank/DDBJ whole genome shotgun (WGS) entry which is preliminary data.</text>
</comment>
<feature type="transmembrane region" description="Helical" evidence="6">
    <location>
        <begin position="500"/>
        <end position="519"/>
    </location>
</feature>
<evidence type="ECO:0000313" key="8">
    <source>
        <dbReference type="Proteomes" id="UP000751190"/>
    </source>
</evidence>
<evidence type="ECO:0000256" key="5">
    <source>
        <dbReference type="ARBA" id="ARBA00023136"/>
    </source>
</evidence>
<comment type="similarity">
    <text evidence="2">Belongs to the multi antimicrobial extrusion (MATE) (TC 2.A.66.1) family.</text>
</comment>
<evidence type="ECO:0000256" key="2">
    <source>
        <dbReference type="ARBA" id="ARBA00010199"/>
    </source>
</evidence>
<feature type="transmembrane region" description="Helical" evidence="6">
    <location>
        <begin position="86"/>
        <end position="105"/>
    </location>
</feature>
<dbReference type="GO" id="GO:0016020">
    <property type="term" value="C:membrane"/>
    <property type="evidence" value="ECO:0007669"/>
    <property type="project" value="UniProtKB-SubCell"/>
</dbReference>
<keyword evidence="8" id="KW-1185">Reference proteome</keyword>
<accession>A0A8J5XHR9</accession>
<comment type="subcellular location">
    <subcellularLocation>
        <location evidence="1">Membrane</location>
        <topology evidence="1">Multi-pass membrane protein</topology>
    </subcellularLocation>
</comment>
<dbReference type="InterPro" id="IPR044644">
    <property type="entry name" value="DinF-like"/>
</dbReference>
<evidence type="ECO:0000256" key="1">
    <source>
        <dbReference type="ARBA" id="ARBA00004141"/>
    </source>
</evidence>
<organism evidence="7 8">
    <name type="scientific">Diacronema lutheri</name>
    <name type="common">Unicellular marine alga</name>
    <name type="synonym">Monochrysis lutheri</name>
    <dbReference type="NCBI Taxonomy" id="2081491"/>
    <lineage>
        <taxon>Eukaryota</taxon>
        <taxon>Haptista</taxon>
        <taxon>Haptophyta</taxon>
        <taxon>Pavlovophyceae</taxon>
        <taxon>Pavlovales</taxon>
        <taxon>Pavlovaceae</taxon>
        <taxon>Diacronema</taxon>
    </lineage>
</organism>
<keyword evidence="4 6" id="KW-1133">Transmembrane helix</keyword>
<dbReference type="EMBL" id="JAGTXO010000013">
    <property type="protein sequence ID" value="KAG8464473.1"/>
    <property type="molecule type" value="Genomic_DNA"/>
</dbReference>
<dbReference type="AlphaFoldDB" id="A0A8J5XHR9"/>
<evidence type="ECO:0008006" key="9">
    <source>
        <dbReference type="Google" id="ProtNLM"/>
    </source>
</evidence>
<feature type="transmembrane region" description="Helical" evidence="6">
    <location>
        <begin position="467"/>
        <end position="488"/>
    </location>
</feature>
<dbReference type="Proteomes" id="UP000751190">
    <property type="component" value="Unassembled WGS sequence"/>
</dbReference>
<feature type="transmembrane region" description="Helical" evidence="6">
    <location>
        <begin position="431"/>
        <end position="455"/>
    </location>
</feature>
<feature type="transmembrane region" description="Helical" evidence="6">
    <location>
        <begin position="40"/>
        <end position="66"/>
    </location>
</feature>
<keyword evidence="5 6" id="KW-0472">Membrane</keyword>
<sequence>MRARDVARRAAVRAASAFEPDVAAARGRSLAPLRSDVSDVLLIALPALGTCLMLPLGALVDAWALGRLTPGGDPLVASAALAALEANSAIFGFAEGSFAFVAVAMTRVVGARACAGELARARAVRTGLVLAACAGVSAAAALLVRRDALLSRLFGLARAPELLASARAYFAIRALALPAIVTSSASSGACVALRAVPTRAYAFPLAARVLVAALLVSLGGGLRGVALATVASAWLQLALLLAHLRAQLPAMAALRWRASGTGSGVDSDSVDAAAVAPRAAGITLAAAETAAGLPRLVNSTRAAAAPPAAGGSMAASSGVQAWISVSGAALVVQLLTSAAWAAAGRAVSRSADVQCAAAYHLLGEACHFLACTAAPLSLAAQGLLPAALAGGDGARVRRLLALLLTLAAGVGCAGGTVAVFFGGAAPALLCADAAVCALLQRTAALGALTVFFGAINQALYGCFVGLGWLRAFVAMNGGGALIALWLIARIPPAGGAESLLAVWRAIVSFSALKALLGLAQLPALARRTLSSEPTDTL</sequence>
<feature type="transmembrane region" description="Helical" evidence="6">
    <location>
        <begin position="126"/>
        <end position="144"/>
    </location>
</feature>
<evidence type="ECO:0000256" key="6">
    <source>
        <dbReference type="SAM" id="Phobius"/>
    </source>
</evidence>
<gene>
    <name evidence="7" type="ORF">KFE25_003536</name>
</gene>
<name>A0A8J5XHR9_DIALT</name>
<reference evidence="7" key="1">
    <citation type="submission" date="2021-05" db="EMBL/GenBank/DDBJ databases">
        <title>The genome of the haptophyte Pavlova lutheri (Diacronema luteri, Pavlovales) - a model for lipid biosynthesis in eukaryotic algae.</title>
        <authorList>
            <person name="Hulatt C.J."/>
            <person name="Posewitz M.C."/>
        </authorList>
    </citation>
    <scope>NUCLEOTIDE SEQUENCE</scope>
    <source>
        <strain evidence="7">NIVA-4/92</strain>
    </source>
</reference>
<feature type="transmembrane region" description="Helical" evidence="6">
    <location>
        <begin position="170"/>
        <end position="193"/>
    </location>
</feature>
<evidence type="ECO:0000313" key="7">
    <source>
        <dbReference type="EMBL" id="KAG8464473.1"/>
    </source>
</evidence>
<keyword evidence="3 6" id="KW-0812">Transmembrane</keyword>
<feature type="transmembrane region" description="Helical" evidence="6">
    <location>
        <begin position="399"/>
        <end position="425"/>
    </location>
</feature>
<evidence type="ECO:0000256" key="4">
    <source>
        <dbReference type="ARBA" id="ARBA00022989"/>
    </source>
</evidence>
<evidence type="ECO:0000256" key="3">
    <source>
        <dbReference type="ARBA" id="ARBA00022692"/>
    </source>
</evidence>
<dbReference type="PANTHER" id="PTHR42893:SF44">
    <property type="entry name" value="PROTEIN DETOXIFICATION"/>
    <property type="match status" value="1"/>
</dbReference>
<proteinExistence type="inferred from homology"/>
<protein>
    <recommendedName>
        <fullName evidence="9">Protein DETOXIFICATION</fullName>
    </recommendedName>
</protein>